<keyword evidence="7" id="KW-1185">Reference proteome</keyword>
<gene>
    <name evidence="6" type="ORF">QO005_000097</name>
</gene>
<evidence type="ECO:0000256" key="4">
    <source>
        <dbReference type="SAM" id="SignalP"/>
    </source>
</evidence>
<dbReference type="Pfam" id="PF13458">
    <property type="entry name" value="Peripla_BP_6"/>
    <property type="match status" value="1"/>
</dbReference>
<reference evidence="6 7" key="1">
    <citation type="submission" date="2023-07" db="EMBL/GenBank/DDBJ databases">
        <title>Genomic Encyclopedia of Type Strains, Phase IV (KMG-IV): sequencing the most valuable type-strain genomes for metagenomic binning, comparative biology and taxonomic classification.</title>
        <authorList>
            <person name="Goeker M."/>
        </authorList>
    </citation>
    <scope>NUCLEOTIDE SEQUENCE [LARGE SCALE GENOMIC DNA]</scope>
    <source>
        <strain evidence="6 7">DSM 100301</strain>
    </source>
</reference>
<name>A0ABU0I6D4_9HYPH</name>
<dbReference type="PANTHER" id="PTHR30483:SF6">
    <property type="entry name" value="PERIPLASMIC BINDING PROTEIN OF ABC TRANSPORTER FOR NATURAL AMINO ACIDS"/>
    <property type="match status" value="1"/>
</dbReference>
<evidence type="ECO:0000259" key="5">
    <source>
        <dbReference type="Pfam" id="PF13458"/>
    </source>
</evidence>
<sequence length="353" mass="36937">MRFSRPLALSLLLLFGASRAEALTLGVVAPKDGPYALLGQQIRAGAEAAAAATGAKLTLVDESCAAGSGGGIADALLAAKVEAAIGFLCSETLEGAAPKLGAAGLPALTLSVRWPTIMEDALKKGWPLYRLAPSNKAEGEKLADIILTQWAGSAFALIDDGTIHGRELVDGLRATLEPRGLKPVFTDTYRPNQENQIALVRRLQKTGATHVFIGGDRSDVAIIARDAASENIPLTLLAGDAMKAVDKPVPLANGVLAVITPDYADTPAAKAAAEAIRQKGVEPDGYALPAYAAVQFLSAASAQGQRLAETIPATSLDTVIGKIAFSRDHEWAENPYRLMEWRDGAFHALTSQP</sequence>
<feature type="domain" description="Leucine-binding protein" evidence="5">
    <location>
        <begin position="24"/>
        <end position="344"/>
    </location>
</feature>
<dbReference type="PANTHER" id="PTHR30483">
    <property type="entry name" value="LEUCINE-SPECIFIC-BINDING PROTEIN"/>
    <property type="match status" value="1"/>
</dbReference>
<feature type="signal peptide" evidence="4">
    <location>
        <begin position="1"/>
        <end position="22"/>
    </location>
</feature>
<evidence type="ECO:0000256" key="1">
    <source>
        <dbReference type="ARBA" id="ARBA00010062"/>
    </source>
</evidence>
<dbReference type="SUPFAM" id="SSF53822">
    <property type="entry name" value="Periplasmic binding protein-like I"/>
    <property type="match status" value="1"/>
</dbReference>
<dbReference type="Gene3D" id="3.40.50.2300">
    <property type="match status" value="2"/>
</dbReference>
<comment type="similarity">
    <text evidence="1">Belongs to the leucine-binding protein family.</text>
</comment>
<keyword evidence="3" id="KW-0029">Amino-acid transport</keyword>
<dbReference type="CDD" id="cd06342">
    <property type="entry name" value="PBP1_ABC_LIVBP-like"/>
    <property type="match status" value="1"/>
</dbReference>
<comment type="caution">
    <text evidence="6">The sequence shown here is derived from an EMBL/GenBank/DDBJ whole genome shotgun (WGS) entry which is preliminary data.</text>
</comment>
<keyword evidence="3" id="KW-0813">Transport</keyword>
<dbReference type="Proteomes" id="UP001235269">
    <property type="component" value="Unassembled WGS sequence"/>
</dbReference>
<evidence type="ECO:0000313" key="6">
    <source>
        <dbReference type="EMBL" id="MDQ0453782.1"/>
    </source>
</evidence>
<dbReference type="InterPro" id="IPR028081">
    <property type="entry name" value="Leu-bd"/>
</dbReference>
<dbReference type="RefSeq" id="WP_307156017.1">
    <property type="nucleotide sequence ID" value="NZ_JAUSWH010000001.1"/>
</dbReference>
<evidence type="ECO:0000256" key="2">
    <source>
        <dbReference type="ARBA" id="ARBA00022729"/>
    </source>
</evidence>
<proteinExistence type="inferred from homology"/>
<evidence type="ECO:0000256" key="3">
    <source>
        <dbReference type="ARBA" id="ARBA00022970"/>
    </source>
</evidence>
<evidence type="ECO:0000313" key="7">
    <source>
        <dbReference type="Proteomes" id="UP001235269"/>
    </source>
</evidence>
<keyword evidence="2 4" id="KW-0732">Signal</keyword>
<protein>
    <submittedName>
        <fullName evidence="6">Branched-chain amino acid transport system substrate-binding protein</fullName>
    </submittedName>
</protein>
<accession>A0ABU0I6D4</accession>
<dbReference type="EMBL" id="JAUSWH010000001">
    <property type="protein sequence ID" value="MDQ0453782.1"/>
    <property type="molecule type" value="Genomic_DNA"/>
</dbReference>
<organism evidence="6 7">
    <name type="scientific">Rhizobium paknamense</name>
    <dbReference type="NCBI Taxonomy" id="1206817"/>
    <lineage>
        <taxon>Bacteria</taxon>
        <taxon>Pseudomonadati</taxon>
        <taxon>Pseudomonadota</taxon>
        <taxon>Alphaproteobacteria</taxon>
        <taxon>Hyphomicrobiales</taxon>
        <taxon>Rhizobiaceae</taxon>
        <taxon>Rhizobium/Agrobacterium group</taxon>
        <taxon>Rhizobium</taxon>
    </lineage>
</organism>
<feature type="chain" id="PRO_5047178682" evidence="4">
    <location>
        <begin position="23"/>
        <end position="353"/>
    </location>
</feature>
<dbReference type="InterPro" id="IPR051010">
    <property type="entry name" value="BCAA_transport"/>
</dbReference>
<dbReference type="InterPro" id="IPR028082">
    <property type="entry name" value="Peripla_BP_I"/>
</dbReference>